<sequence length="140" mass="15208">MYLSLLLALFLGFLVGVEREFVGKEAGIKTYSLVSFGAALFTVLSFDPNFPDPSRMISQIIIGIGFIGGGLIIFHENKVHGLTTAASLWAVAGIGIAAGMRYYALALFSTALVIVVLYVLRRIRLEEAIHKIAGIKDDFK</sequence>
<keyword evidence="6 7" id="KW-0472">Membrane</keyword>
<keyword evidence="3" id="KW-1003">Cell membrane</keyword>
<feature type="transmembrane region" description="Helical" evidence="7">
    <location>
        <begin position="56"/>
        <end position="74"/>
    </location>
</feature>
<dbReference type="STRING" id="1797298.A2988_02830"/>
<comment type="caution">
    <text evidence="9">The sequence shown here is derived from an EMBL/GenBank/DDBJ whole genome shotgun (WGS) entry which is preliminary data.</text>
</comment>
<keyword evidence="4 7" id="KW-0812">Transmembrane</keyword>
<evidence type="ECO:0000256" key="5">
    <source>
        <dbReference type="ARBA" id="ARBA00022989"/>
    </source>
</evidence>
<dbReference type="PRINTS" id="PR01837">
    <property type="entry name" value="MGTCSAPBPROT"/>
</dbReference>
<dbReference type="Pfam" id="PF02308">
    <property type="entry name" value="MgtC"/>
    <property type="match status" value="1"/>
</dbReference>
<evidence type="ECO:0000256" key="4">
    <source>
        <dbReference type="ARBA" id="ARBA00022692"/>
    </source>
</evidence>
<comment type="similarity">
    <text evidence="2">Belongs to the MgtC/SapB family.</text>
</comment>
<dbReference type="InterPro" id="IPR049177">
    <property type="entry name" value="MgtC_SapB_SrpB_YhiD_N"/>
</dbReference>
<feature type="transmembrane region" description="Helical" evidence="7">
    <location>
        <begin position="79"/>
        <end position="96"/>
    </location>
</feature>
<protein>
    <recommendedName>
        <fullName evidence="8">MgtC/SapB/SrpB/YhiD N-terminal domain-containing protein</fullName>
    </recommendedName>
</protein>
<evidence type="ECO:0000256" key="7">
    <source>
        <dbReference type="SAM" id="Phobius"/>
    </source>
</evidence>
<feature type="transmembrane region" description="Helical" evidence="7">
    <location>
        <begin position="102"/>
        <end position="120"/>
    </location>
</feature>
<evidence type="ECO:0000256" key="1">
    <source>
        <dbReference type="ARBA" id="ARBA00004651"/>
    </source>
</evidence>
<keyword evidence="5 7" id="KW-1133">Transmembrane helix</keyword>
<gene>
    <name evidence="9" type="ORF">A2988_02830</name>
</gene>
<evidence type="ECO:0000313" key="10">
    <source>
        <dbReference type="Proteomes" id="UP000176650"/>
    </source>
</evidence>
<evidence type="ECO:0000256" key="3">
    <source>
        <dbReference type="ARBA" id="ARBA00022475"/>
    </source>
</evidence>
<feature type="domain" description="MgtC/SapB/SrpB/YhiD N-terminal" evidence="8">
    <location>
        <begin position="5"/>
        <end position="123"/>
    </location>
</feature>
<dbReference type="GO" id="GO:0005886">
    <property type="term" value="C:plasma membrane"/>
    <property type="evidence" value="ECO:0007669"/>
    <property type="project" value="UniProtKB-SubCell"/>
</dbReference>
<organism evidence="9 10">
    <name type="scientific">Candidatus Azambacteria bacterium RIFCSPLOWO2_01_FULL_46_25</name>
    <dbReference type="NCBI Taxonomy" id="1797298"/>
    <lineage>
        <taxon>Bacteria</taxon>
        <taxon>Candidatus Azamiibacteriota</taxon>
    </lineage>
</organism>
<evidence type="ECO:0000256" key="6">
    <source>
        <dbReference type="ARBA" id="ARBA00023136"/>
    </source>
</evidence>
<evidence type="ECO:0000256" key="2">
    <source>
        <dbReference type="ARBA" id="ARBA00009298"/>
    </source>
</evidence>
<comment type="subcellular location">
    <subcellularLocation>
        <location evidence="1">Cell membrane</location>
        <topology evidence="1">Multi-pass membrane protein</topology>
    </subcellularLocation>
</comment>
<evidence type="ECO:0000313" key="9">
    <source>
        <dbReference type="EMBL" id="OGD34434.1"/>
    </source>
</evidence>
<name>A0A1F5BUY4_9BACT</name>
<evidence type="ECO:0000259" key="8">
    <source>
        <dbReference type="Pfam" id="PF02308"/>
    </source>
</evidence>
<dbReference type="AlphaFoldDB" id="A0A1F5BUY4"/>
<proteinExistence type="inferred from homology"/>
<dbReference type="EMBL" id="MEYS01000001">
    <property type="protein sequence ID" value="OGD34434.1"/>
    <property type="molecule type" value="Genomic_DNA"/>
</dbReference>
<dbReference type="InterPro" id="IPR003416">
    <property type="entry name" value="MgtC/SapB/SrpB/YhiD_fam"/>
</dbReference>
<dbReference type="PANTHER" id="PTHR33778">
    <property type="entry name" value="PROTEIN MGTC"/>
    <property type="match status" value="1"/>
</dbReference>
<reference evidence="9 10" key="1">
    <citation type="journal article" date="2016" name="Nat. Commun.">
        <title>Thousands of microbial genomes shed light on interconnected biogeochemical processes in an aquifer system.</title>
        <authorList>
            <person name="Anantharaman K."/>
            <person name="Brown C.T."/>
            <person name="Hug L.A."/>
            <person name="Sharon I."/>
            <person name="Castelle C.J."/>
            <person name="Probst A.J."/>
            <person name="Thomas B.C."/>
            <person name="Singh A."/>
            <person name="Wilkins M.J."/>
            <person name="Karaoz U."/>
            <person name="Brodie E.L."/>
            <person name="Williams K.H."/>
            <person name="Hubbard S.S."/>
            <person name="Banfield J.F."/>
        </authorList>
    </citation>
    <scope>NUCLEOTIDE SEQUENCE [LARGE SCALE GENOMIC DNA]</scope>
</reference>
<dbReference type="PANTHER" id="PTHR33778:SF1">
    <property type="entry name" value="MAGNESIUM TRANSPORTER YHID-RELATED"/>
    <property type="match status" value="1"/>
</dbReference>
<accession>A0A1F5BUY4</accession>
<dbReference type="Proteomes" id="UP000176650">
    <property type="component" value="Unassembled WGS sequence"/>
</dbReference>